<protein>
    <submittedName>
        <fullName evidence="2">Uncharacterized protein</fullName>
    </submittedName>
</protein>
<keyword evidence="1" id="KW-1133">Transmembrane helix</keyword>
<feature type="transmembrane region" description="Helical" evidence="1">
    <location>
        <begin position="79"/>
        <end position="98"/>
    </location>
</feature>
<dbReference type="Proteomes" id="UP000775872">
    <property type="component" value="Unassembled WGS sequence"/>
</dbReference>
<organism evidence="2 3">
    <name type="scientific">Clonostachys solani</name>
    <dbReference type="NCBI Taxonomy" id="160281"/>
    <lineage>
        <taxon>Eukaryota</taxon>
        <taxon>Fungi</taxon>
        <taxon>Dikarya</taxon>
        <taxon>Ascomycota</taxon>
        <taxon>Pezizomycotina</taxon>
        <taxon>Sordariomycetes</taxon>
        <taxon>Hypocreomycetidae</taxon>
        <taxon>Hypocreales</taxon>
        <taxon>Bionectriaceae</taxon>
        <taxon>Clonostachys</taxon>
    </lineage>
</organism>
<feature type="transmembrane region" description="Helical" evidence="1">
    <location>
        <begin position="12"/>
        <end position="35"/>
    </location>
</feature>
<dbReference type="EMBL" id="CABFOC020000035">
    <property type="protein sequence ID" value="CAH0050336.1"/>
    <property type="molecule type" value="Genomic_DNA"/>
</dbReference>
<keyword evidence="3" id="KW-1185">Reference proteome</keyword>
<keyword evidence="1" id="KW-0472">Membrane</keyword>
<keyword evidence="1" id="KW-0812">Transmembrane</keyword>
<proteinExistence type="predicted"/>
<name>A0A9N9Z7B3_9HYPO</name>
<dbReference type="OrthoDB" id="10375163at2759"/>
<evidence type="ECO:0000313" key="2">
    <source>
        <dbReference type="EMBL" id="CAH0050336.1"/>
    </source>
</evidence>
<dbReference type="AlphaFoldDB" id="A0A9N9Z7B3"/>
<reference evidence="2 3" key="2">
    <citation type="submission" date="2021-10" db="EMBL/GenBank/DDBJ databases">
        <authorList>
            <person name="Piombo E."/>
        </authorList>
    </citation>
    <scope>NUCLEOTIDE SEQUENCE [LARGE SCALE GENOMIC DNA]</scope>
</reference>
<comment type="caution">
    <text evidence="2">The sequence shown here is derived from an EMBL/GenBank/DDBJ whole genome shotgun (WGS) entry which is preliminary data.</text>
</comment>
<evidence type="ECO:0000256" key="1">
    <source>
        <dbReference type="SAM" id="Phobius"/>
    </source>
</evidence>
<evidence type="ECO:0000313" key="3">
    <source>
        <dbReference type="Proteomes" id="UP000775872"/>
    </source>
</evidence>
<reference evidence="3" key="1">
    <citation type="submission" date="2019-06" db="EMBL/GenBank/DDBJ databases">
        <authorList>
            <person name="Broberg M."/>
        </authorList>
    </citation>
    <scope>NUCLEOTIDE SEQUENCE [LARGE SCALE GENOMIC DNA]</scope>
</reference>
<accession>A0A9N9Z7B3</accession>
<gene>
    <name evidence="2" type="ORF">CSOL1703_00002308</name>
</gene>
<sequence>MKYITIEGRNPGFSSVAVIVCGMAILDGTTTVFVIGDVIAEGDSFYESDIAKMKYVTIEGRNPGFCWVPDPYNLFPGPASGALGMILATLAVDLKAVFVQNKLTISASEDPERVAQDLEMYETLVVPAAVENLSTPNLLQGVCLHWFR</sequence>